<accession>A0ABC8RYW5</accession>
<protein>
    <submittedName>
        <fullName evidence="1">Uncharacterized protein</fullName>
    </submittedName>
</protein>
<dbReference type="AlphaFoldDB" id="A0ABC8RYW5"/>
<sequence length="61" mass="6990">MLRILQSMYRVFYPIHRALQPKLPLGFGPTFETDCSILFIEPYSLNHPSGFGPTFETATNQ</sequence>
<organism evidence="1 2">
    <name type="scientific">Ilex paraguariensis</name>
    <name type="common">yerba mate</name>
    <dbReference type="NCBI Taxonomy" id="185542"/>
    <lineage>
        <taxon>Eukaryota</taxon>
        <taxon>Viridiplantae</taxon>
        <taxon>Streptophyta</taxon>
        <taxon>Embryophyta</taxon>
        <taxon>Tracheophyta</taxon>
        <taxon>Spermatophyta</taxon>
        <taxon>Magnoliopsida</taxon>
        <taxon>eudicotyledons</taxon>
        <taxon>Gunneridae</taxon>
        <taxon>Pentapetalae</taxon>
        <taxon>asterids</taxon>
        <taxon>campanulids</taxon>
        <taxon>Aquifoliales</taxon>
        <taxon>Aquifoliaceae</taxon>
        <taxon>Ilex</taxon>
    </lineage>
</organism>
<gene>
    <name evidence="1" type="ORF">ILEXP_LOCUS18281</name>
</gene>
<comment type="caution">
    <text evidence="1">The sequence shown here is derived from an EMBL/GenBank/DDBJ whole genome shotgun (WGS) entry which is preliminary data.</text>
</comment>
<dbReference type="EMBL" id="CAUOFW020001989">
    <property type="protein sequence ID" value="CAK9150171.1"/>
    <property type="molecule type" value="Genomic_DNA"/>
</dbReference>
<evidence type="ECO:0000313" key="1">
    <source>
        <dbReference type="EMBL" id="CAK9150171.1"/>
    </source>
</evidence>
<dbReference type="Proteomes" id="UP001642360">
    <property type="component" value="Unassembled WGS sequence"/>
</dbReference>
<name>A0ABC8RYW5_9AQUA</name>
<evidence type="ECO:0000313" key="2">
    <source>
        <dbReference type="Proteomes" id="UP001642360"/>
    </source>
</evidence>
<keyword evidence="2" id="KW-1185">Reference proteome</keyword>
<reference evidence="1 2" key="1">
    <citation type="submission" date="2024-02" db="EMBL/GenBank/DDBJ databases">
        <authorList>
            <person name="Vignale AGUSTIN F."/>
            <person name="Sosa J E."/>
            <person name="Modenutti C."/>
        </authorList>
    </citation>
    <scope>NUCLEOTIDE SEQUENCE [LARGE SCALE GENOMIC DNA]</scope>
</reference>
<proteinExistence type="predicted"/>